<reference evidence="5 6" key="1">
    <citation type="submission" date="2017-07" db="EMBL/GenBank/DDBJ databases">
        <authorList>
            <person name="Talla V."/>
            <person name="Backstrom N."/>
        </authorList>
    </citation>
    <scope>NUCLEOTIDE SEQUENCE [LARGE SCALE GENOMIC DNA]</scope>
</reference>
<dbReference type="GO" id="GO:0044183">
    <property type="term" value="F:protein folding chaperone"/>
    <property type="evidence" value="ECO:0007669"/>
    <property type="project" value="TreeGrafter"/>
</dbReference>
<comment type="subcellular location">
    <subcellularLocation>
        <location evidence="1">Mitochondrion matrix</location>
    </subcellularLocation>
</comment>
<dbReference type="InterPro" id="IPR045298">
    <property type="entry name" value="Complex1_LYR_LYRM7"/>
</dbReference>
<evidence type="ECO:0000256" key="4">
    <source>
        <dbReference type="ARBA" id="ARBA00023186"/>
    </source>
</evidence>
<protein>
    <recommendedName>
        <fullName evidence="7">Complex III assembly factor LYRM7</fullName>
    </recommendedName>
</protein>
<proteinExistence type="inferred from homology"/>
<sequence length="122" mass="13915">MDSIRKSVLMSFKKLHRTRNNVFKGDVKALNAARVKINEEYKKNKHVTDTAAIQAMIKFSTDVENELRTQVIQAKEVKPGVFEARITDDTVKLENVPFDEHAVLPTKKGKRKSCCQDEAINK</sequence>
<comment type="similarity">
    <text evidence="2">Belongs to the complex I LYR family.</text>
</comment>
<dbReference type="AlphaFoldDB" id="A0A5E4R977"/>
<evidence type="ECO:0000256" key="2">
    <source>
        <dbReference type="ARBA" id="ARBA00009508"/>
    </source>
</evidence>
<evidence type="ECO:0000256" key="1">
    <source>
        <dbReference type="ARBA" id="ARBA00004305"/>
    </source>
</evidence>
<keyword evidence="4" id="KW-0143">Chaperone</keyword>
<evidence type="ECO:0008006" key="7">
    <source>
        <dbReference type="Google" id="ProtNLM"/>
    </source>
</evidence>
<dbReference type="PANTHER" id="PTHR46749:SF1">
    <property type="entry name" value="COMPLEX III ASSEMBLY FACTOR LYRM7"/>
    <property type="match status" value="1"/>
</dbReference>
<dbReference type="GO" id="GO:0005759">
    <property type="term" value="C:mitochondrial matrix"/>
    <property type="evidence" value="ECO:0007669"/>
    <property type="project" value="UniProtKB-SubCell"/>
</dbReference>
<dbReference type="GO" id="GO:0034551">
    <property type="term" value="P:mitochondrial respiratory chain complex III assembly"/>
    <property type="evidence" value="ECO:0007669"/>
    <property type="project" value="InterPro"/>
</dbReference>
<dbReference type="Proteomes" id="UP000324832">
    <property type="component" value="Unassembled WGS sequence"/>
</dbReference>
<dbReference type="InterPro" id="IPR050435">
    <property type="entry name" value="MZM1/LYRM7"/>
</dbReference>
<dbReference type="EMBL" id="FZQP02007017">
    <property type="protein sequence ID" value="VVD05782.1"/>
    <property type="molecule type" value="Genomic_DNA"/>
</dbReference>
<name>A0A5E4R977_9NEOP</name>
<evidence type="ECO:0000256" key="3">
    <source>
        <dbReference type="ARBA" id="ARBA00023128"/>
    </source>
</evidence>
<accession>A0A5E4R977</accession>
<evidence type="ECO:0000313" key="6">
    <source>
        <dbReference type="Proteomes" id="UP000324832"/>
    </source>
</evidence>
<keyword evidence="3" id="KW-0496">Mitochondrion</keyword>
<dbReference type="PANTHER" id="PTHR46749">
    <property type="entry name" value="COMPLEX III ASSEMBLY FACTOR LYRM7"/>
    <property type="match status" value="1"/>
</dbReference>
<dbReference type="CDD" id="cd20267">
    <property type="entry name" value="Complex1_LYR_LYRM7"/>
    <property type="match status" value="1"/>
</dbReference>
<evidence type="ECO:0000313" key="5">
    <source>
        <dbReference type="EMBL" id="VVD05782.1"/>
    </source>
</evidence>
<organism evidence="5 6">
    <name type="scientific">Leptidea sinapis</name>
    <dbReference type="NCBI Taxonomy" id="189913"/>
    <lineage>
        <taxon>Eukaryota</taxon>
        <taxon>Metazoa</taxon>
        <taxon>Ecdysozoa</taxon>
        <taxon>Arthropoda</taxon>
        <taxon>Hexapoda</taxon>
        <taxon>Insecta</taxon>
        <taxon>Pterygota</taxon>
        <taxon>Neoptera</taxon>
        <taxon>Endopterygota</taxon>
        <taxon>Lepidoptera</taxon>
        <taxon>Glossata</taxon>
        <taxon>Ditrysia</taxon>
        <taxon>Papilionoidea</taxon>
        <taxon>Pieridae</taxon>
        <taxon>Dismorphiinae</taxon>
        <taxon>Leptidea</taxon>
    </lineage>
</organism>
<gene>
    <name evidence="5" type="ORF">LSINAPIS_LOCUS15251</name>
</gene>
<keyword evidence="6" id="KW-1185">Reference proteome</keyword>